<comment type="pathway">
    <text evidence="4">Amino-acid biosynthesis.</text>
</comment>
<dbReference type="GO" id="GO:0000105">
    <property type="term" value="P:L-histidine biosynthetic process"/>
    <property type="evidence" value="ECO:0007669"/>
    <property type="project" value="UniProtKB-KW"/>
</dbReference>
<dbReference type="PANTHER" id="PTHR21235:SF2">
    <property type="entry name" value="IMIDAZOLE GLYCEROL PHOSPHATE SYNTHASE HISHF"/>
    <property type="match status" value="1"/>
</dbReference>
<dbReference type="InterPro" id="IPR050064">
    <property type="entry name" value="IGPS_HisA/HisF"/>
</dbReference>
<evidence type="ECO:0000313" key="6">
    <source>
        <dbReference type="EMBL" id="WDI79290.1"/>
    </source>
</evidence>
<accession>A0AAX3N912</accession>
<evidence type="ECO:0000256" key="4">
    <source>
        <dbReference type="ARBA" id="ARBA00029440"/>
    </source>
</evidence>
<dbReference type="Pfam" id="PF00977">
    <property type="entry name" value="His_biosynth"/>
    <property type="match status" value="1"/>
</dbReference>
<keyword evidence="3 5" id="KW-0368">Histidine biosynthesis</keyword>
<dbReference type="AlphaFoldDB" id="A0AAX3N912"/>
<gene>
    <name evidence="6" type="ORF">ONB67_00245</name>
</gene>
<proteinExistence type="inferred from homology"/>
<evidence type="ECO:0000256" key="5">
    <source>
        <dbReference type="RuleBase" id="RU003657"/>
    </source>
</evidence>
<dbReference type="InterPro" id="IPR006062">
    <property type="entry name" value="His_biosynth"/>
</dbReference>
<name>A0AAX3N912_9PROT</name>
<dbReference type="Proteomes" id="UP001222373">
    <property type="component" value="Chromosome"/>
</dbReference>
<evidence type="ECO:0000256" key="1">
    <source>
        <dbReference type="ARBA" id="ARBA00009667"/>
    </source>
</evidence>
<protein>
    <submittedName>
        <fullName evidence="6">HisA/HisF-related TIM barrel protein</fullName>
    </submittedName>
</protein>
<dbReference type="Gene3D" id="3.20.20.70">
    <property type="entry name" value="Aldolase class I"/>
    <property type="match status" value="1"/>
</dbReference>
<dbReference type="InterPro" id="IPR011060">
    <property type="entry name" value="RibuloseP-bd_barrel"/>
</dbReference>
<organism evidence="6 7">
    <name type="scientific">Candidatus Vidania fulgoroideorum</name>
    <dbReference type="NCBI Taxonomy" id="881286"/>
    <lineage>
        <taxon>Bacteria</taxon>
        <taxon>Pseudomonadati</taxon>
        <taxon>Pseudomonadota</taxon>
        <taxon>Betaproteobacteria</taxon>
        <taxon>Candidatus Vidania</taxon>
    </lineage>
</organism>
<comment type="similarity">
    <text evidence="1 5">Belongs to the HisA/HisF family.</text>
</comment>
<dbReference type="GO" id="GO:0000107">
    <property type="term" value="F:imidazoleglycerol-phosphate synthase activity"/>
    <property type="evidence" value="ECO:0007669"/>
    <property type="project" value="TreeGrafter"/>
</dbReference>
<dbReference type="EMBL" id="CP110500">
    <property type="protein sequence ID" value="WDI79290.1"/>
    <property type="molecule type" value="Genomic_DNA"/>
</dbReference>
<keyword evidence="2 5" id="KW-0028">Amino-acid biosynthesis</keyword>
<evidence type="ECO:0000256" key="3">
    <source>
        <dbReference type="ARBA" id="ARBA00023102"/>
    </source>
</evidence>
<reference evidence="6" key="1">
    <citation type="submission" date="2022-11" db="EMBL/GenBank/DDBJ databases">
        <title>Genomic comparisons reveal selection pressure and functional variation between nutritional endosymbionts of cave-adapted and epigean Hawaiian planthoppers.</title>
        <authorList>
            <person name="Gossett J.M."/>
            <person name="Porter M.L."/>
            <person name="Vasquez Y."/>
            <person name="Bennett G.M."/>
            <person name="Chong R.A."/>
        </authorList>
    </citation>
    <scope>NUCLEOTIDE SEQUENCE</scope>
    <source>
        <strain evidence="6">OPOL2</strain>
    </source>
</reference>
<dbReference type="SUPFAM" id="SSF51366">
    <property type="entry name" value="Ribulose-phoshate binding barrel"/>
    <property type="match status" value="1"/>
</dbReference>
<dbReference type="InterPro" id="IPR013785">
    <property type="entry name" value="Aldolase_TIM"/>
</dbReference>
<dbReference type="PANTHER" id="PTHR21235">
    <property type="entry name" value="IMIDAZOLE GLYCEROL PHOSPHATE SYNTHASE SUBUNIT HISF/H IGP SYNTHASE SUBUNIT HISF/H"/>
    <property type="match status" value="1"/>
</dbReference>
<sequence>MLYKRIIPCLDVIGNSVVKGKKFKKVIKLGKAKKLSKKYFKDGADEIVVLNISKEKINNFSKIIKKISKKIEIPLTVGGNINSFKDAKIIFNSGADRISLNSSLFKENLIEKISNRFGSQSTVASIDVKKIKNKWFVYINGGKKKTKYEVLYWVKKCIERGVGELLLTSIDNDGINNGYDIKLIKYINKNIDIPVISSGGAGTVKNIFEVFKKTKVNSVLLASILHKNKENIANIKKKLSKKFLIRI</sequence>
<evidence type="ECO:0000313" key="7">
    <source>
        <dbReference type="Proteomes" id="UP001222373"/>
    </source>
</evidence>
<evidence type="ECO:0000256" key="2">
    <source>
        <dbReference type="ARBA" id="ARBA00022605"/>
    </source>
</evidence>